<evidence type="ECO:0000256" key="5">
    <source>
        <dbReference type="ARBA" id="ARBA00022970"/>
    </source>
</evidence>
<evidence type="ECO:0000256" key="7">
    <source>
        <dbReference type="ARBA" id="ARBA00023136"/>
    </source>
</evidence>
<dbReference type="GO" id="GO:0016020">
    <property type="term" value="C:membrane"/>
    <property type="evidence" value="ECO:0007669"/>
    <property type="project" value="UniProtKB-SubCell"/>
</dbReference>
<feature type="compositionally biased region" description="Basic and acidic residues" evidence="8">
    <location>
        <begin position="488"/>
        <end position="505"/>
    </location>
</feature>
<keyword evidence="6 9" id="KW-1133">Transmembrane helix</keyword>
<dbReference type="PANTHER" id="PTHR22950">
    <property type="entry name" value="AMINO ACID TRANSPORTER"/>
    <property type="match status" value="1"/>
</dbReference>
<evidence type="ECO:0000259" key="10">
    <source>
        <dbReference type="Pfam" id="PF01490"/>
    </source>
</evidence>
<evidence type="ECO:0000256" key="9">
    <source>
        <dbReference type="SAM" id="Phobius"/>
    </source>
</evidence>
<feature type="compositionally biased region" description="Polar residues" evidence="8">
    <location>
        <begin position="71"/>
        <end position="84"/>
    </location>
</feature>
<keyword evidence="7 9" id="KW-0472">Membrane</keyword>
<dbReference type="Proteomes" id="UP001178507">
    <property type="component" value="Unassembled WGS sequence"/>
</dbReference>
<feature type="transmembrane region" description="Helical" evidence="9">
    <location>
        <begin position="215"/>
        <end position="234"/>
    </location>
</feature>
<feature type="transmembrane region" description="Helical" evidence="9">
    <location>
        <begin position="140"/>
        <end position="159"/>
    </location>
</feature>
<organism evidence="11 12">
    <name type="scientific">Effrenium voratum</name>
    <dbReference type="NCBI Taxonomy" id="2562239"/>
    <lineage>
        <taxon>Eukaryota</taxon>
        <taxon>Sar</taxon>
        <taxon>Alveolata</taxon>
        <taxon>Dinophyceae</taxon>
        <taxon>Suessiales</taxon>
        <taxon>Symbiodiniaceae</taxon>
        <taxon>Effrenium</taxon>
    </lineage>
</organism>
<sequence>MATLERSVTPQRKPLPGDQLHVIGHGPAVLLEAVLSGSDIAAYKVRYPDGTQDSVAPDQALICEKKDRSASRMSQGSGCDSQGLGQDRSERNDRAEPLMQRGVSGSSQPPLSASPRGPRQLEYLGRAFDDERRSIATPSATFSLVATMVGGGVLSLPFAMSQCGLVLGTGCLMLSAVGSAWTLSMLVDCARATGRDSFELVGHAAYGEFSRKGTIALVFIICWLTKIAYFVLLTDLMVPVAELCVPALQSLTPAAVRRVVVCVAAVLLSPMCFKSSLSSLRFMCFASVGSVIVVGCVVGLRAIENFGIGHQIQVQMPNHTNRVVEVSPSYNLWPADWAKALYVFPTFGVSFLCHFNALPTHQELARPTRSRMRRVILVTLTLTSLIYLFVSVCGYLFAGCYTCGNVLLNFSSDDSLITVARAALSLVLMLNFPLICQPCRNALFRLLNGAGCLKAAEPPHQESQQDSSGSFSMEIVATSDPQLALSPESREPSREPPREPREPREPAVGLTRSRTPPASPPQAQAQVHVYLRQDTRGGRGQPSGPDTNAVQVFDTFLPKEEAMQQGALEPTKLQRIVMTTLLLGTSLLVSCVMRSIMVVWAVIGSTVSFLIAFILPAMFWYKVVGPTARPWRRHMALALVAFCTVMSCICFVLACLNLDEPPCPTKGLTARQQEA</sequence>
<feature type="region of interest" description="Disordered" evidence="8">
    <location>
        <begin position="99"/>
        <end position="118"/>
    </location>
</feature>
<dbReference type="Pfam" id="PF01490">
    <property type="entry name" value="Aa_trans"/>
    <property type="match status" value="1"/>
</dbReference>
<evidence type="ECO:0000256" key="3">
    <source>
        <dbReference type="ARBA" id="ARBA00022448"/>
    </source>
</evidence>
<feature type="region of interest" description="Disordered" evidence="8">
    <location>
        <begin position="480"/>
        <end position="526"/>
    </location>
</feature>
<dbReference type="PANTHER" id="PTHR22950:SF458">
    <property type="entry name" value="SODIUM-COUPLED NEUTRAL AMINO ACID TRANSPORTER 11-RELATED"/>
    <property type="match status" value="1"/>
</dbReference>
<comment type="subcellular location">
    <subcellularLocation>
        <location evidence="1">Membrane</location>
        <topology evidence="1">Multi-pass membrane protein</topology>
    </subcellularLocation>
</comment>
<feature type="region of interest" description="Disordered" evidence="8">
    <location>
        <begin position="66"/>
        <end position="92"/>
    </location>
</feature>
<feature type="transmembrane region" description="Helical" evidence="9">
    <location>
        <begin position="418"/>
        <end position="436"/>
    </location>
</feature>
<protein>
    <recommendedName>
        <fullName evidence="10">Amino acid transporter transmembrane domain-containing protein</fullName>
    </recommendedName>
</protein>
<evidence type="ECO:0000256" key="1">
    <source>
        <dbReference type="ARBA" id="ARBA00004141"/>
    </source>
</evidence>
<feature type="transmembrane region" description="Helical" evidence="9">
    <location>
        <begin position="635"/>
        <end position="654"/>
    </location>
</feature>
<name>A0AA36INJ3_9DINO</name>
<keyword evidence="3" id="KW-0813">Transport</keyword>
<dbReference type="EMBL" id="CAUJNA010002124">
    <property type="protein sequence ID" value="CAJ1390688.1"/>
    <property type="molecule type" value="Genomic_DNA"/>
</dbReference>
<dbReference type="InterPro" id="IPR013057">
    <property type="entry name" value="AA_transpt_TM"/>
</dbReference>
<evidence type="ECO:0000313" key="12">
    <source>
        <dbReference type="Proteomes" id="UP001178507"/>
    </source>
</evidence>
<evidence type="ECO:0000256" key="6">
    <source>
        <dbReference type="ARBA" id="ARBA00022989"/>
    </source>
</evidence>
<feature type="compositionally biased region" description="Low complexity" evidence="8">
    <location>
        <begin position="511"/>
        <end position="526"/>
    </location>
</feature>
<keyword evidence="5" id="KW-0029">Amino-acid transport</keyword>
<comment type="similarity">
    <text evidence="2">Belongs to the amino acid/polyamine transporter 2 family.</text>
</comment>
<comment type="caution">
    <text evidence="11">The sequence shown here is derived from an EMBL/GenBank/DDBJ whole genome shotgun (WGS) entry which is preliminary data.</text>
</comment>
<proteinExistence type="inferred from homology"/>
<evidence type="ECO:0000256" key="2">
    <source>
        <dbReference type="ARBA" id="ARBA00008066"/>
    </source>
</evidence>
<feature type="transmembrane region" description="Helical" evidence="9">
    <location>
        <begin position="602"/>
        <end position="623"/>
    </location>
</feature>
<evidence type="ECO:0000313" key="11">
    <source>
        <dbReference type="EMBL" id="CAJ1390688.1"/>
    </source>
</evidence>
<dbReference type="AlphaFoldDB" id="A0AA36INJ3"/>
<keyword evidence="12" id="KW-1185">Reference proteome</keyword>
<feature type="transmembrane region" description="Helical" evidence="9">
    <location>
        <begin position="280"/>
        <end position="303"/>
    </location>
</feature>
<dbReference type="GO" id="GO:0015179">
    <property type="term" value="F:L-amino acid transmembrane transporter activity"/>
    <property type="evidence" value="ECO:0007669"/>
    <property type="project" value="TreeGrafter"/>
</dbReference>
<gene>
    <name evidence="11" type="ORF">EVOR1521_LOCUS16042</name>
</gene>
<feature type="domain" description="Amino acid transporter transmembrane" evidence="10">
    <location>
        <begin position="135"/>
        <end position="654"/>
    </location>
</feature>
<reference evidence="11" key="1">
    <citation type="submission" date="2023-08" db="EMBL/GenBank/DDBJ databases">
        <authorList>
            <person name="Chen Y."/>
            <person name="Shah S."/>
            <person name="Dougan E. K."/>
            <person name="Thang M."/>
            <person name="Chan C."/>
        </authorList>
    </citation>
    <scope>NUCLEOTIDE SEQUENCE</scope>
</reference>
<feature type="transmembrane region" description="Helical" evidence="9">
    <location>
        <begin position="165"/>
        <end position="187"/>
    </location>
</feature>
<evidence type="ECO:0000256" key="4">
    <source>
        <dbReference type="ARBA" id="ARBA00022692"/>
    </source>
</evidence>
<keyword evidence="4 9" id="KW-0812">Transmembrane</keyword>
<feature type="transmembrane region" description="Helical" evidence="9">
    <location>
        <begin position="375"/>
        <end position="398"/>
    </location>
</feature>
<accession>A0AA36INJ3</accession>
<evidence type="ECO:0000256" key="8">
    <source>
        <dbReference type="SAM" id="MobiDB-lite"/>
    </source>
</evidence>